<dbReference type="PANTHER" id="PTHR36435">
    <property type="entry name" value="SLR1288 PROTEIN"/>
    <property type="match status" value="1"/>
</dbReference>
<dbReference type="PATRIC" id="fig|742738.3.peg.850"/>
<evidence type="ECO:0000313" key="4">
    <source>
        <dbReference type="Proteomes" id="UP000029585"/>
    </source>
</evidence>
<feature type="transmembrane region" description="Helical" evidence="1">
    <location>
        <begin position="44"/>
        <end position="66"/>
    </location>
</feature>
<protein>
    <recommendedName>
        <fullName evidence="2">CAAX prenyl protease 2/Lysostaphin resistance protein A-like domain-containing protein</fullName>
    </recommendedName>
</protein>
<feature type="transmembrane region" description="Helical" evidence="1">
    <location>
        <begin position="262"/>
        <end position="283"/>
    </location>
</feature>
<evidence type="ECO:0000259" key="2">
    <source>
        <dbReference type="Pfam" id="PF02517"/>
    </source>
</evidence>
<dbReference type="RefSeq" id="WP_044939162.1">
    <property type="nucleotide sequence ID" value="NZ_KN174161.1"/>
</dbReference>
<dbReference type="PANTHER" id="PTHR36435:SF1">
    <property type="entry name" value="CAAX AMINO TERMINAL PROTEASE FAMILY PROTEIN"/>
    <property type="match status" value="1"/>
</dbReference>
<dbReference type="InterPro" id="IPR052710">
    <property type="entry name" value="CAAX_protease"/>
</dbReference>
<dbReference type="EMBL" id="ADLO01000031">
    <property type="protein sequence ID" value="KGF56699.1"/>
    <property type="molecule type" value="Genomic_DNA"/>
</dbReference>
<proteinExistence type="predicted"/>
<dbReference type="AlphaFoldDB" id="A0A096DGN6"/>
<accession>A0A096DGN6</accession>
<sequence>MEARQPFSRLGWALFAQMAVMLAAQWGVLLLARAARPGLLGEPVFLWAASVLGAYGLGIPAACLVLRGTAAPPAPARRPLGPVRFATLWAGSVGLACLANGATLLLTGLLGRLRGAAVVNPVESIGLYPLPFQLLLAGLIAPAAEELLFRRLLLRRLRPYGERFALVASALCFGLFHGNLNQFFYAFLLGLVLAELALSTGCLWQAVLLHALVNLLSILWGRLGGPVVVTGVLMLAGAMVPFRLIPALLARPDAERGTWRRFLTSPGVLCFGALSLSLALSYLI</sequence>
<evidence type="ECO:0000313" key="3">
    <source>
        <dbReference type="EMBL" id="KGF56699.1"/>
    </source>
</evidence>
<dbReference type="Pfam" id="PF02517">
    <property type="entry name" value="Rce1-like"/>
    <property type="match status" value="1"/>
</dbReference>
<dbReference type="InterPro" id="IPR003675">
    <property type="entry name" value="Rce1/LyrA-like_dom"/>
</dbReference>
<dbReference type="GO" id="GO:0080120">
    <property type="term" value="P:CAAX-box protein maturation"/>
    <property type="evidence" value="ECO:0007669"/>
    <property type="project" value="UniProtKB-ARBA"/>
</dbReference>
<dbReference type="GO" id="GO:0004175">
    <property type="term" value="F:endopeptidase activity"/>
    <property type="evidence" value="ECO:0007669"/>
    <property type="project" value="UniProtKB-ARBA"/>
</dbReference>
<dbReference type="HOGENOM" id="CLU_085329_0_0_9"/>
<dbReference type="eggNOG" id="COG1266">
    <property type="taxonomic scope" value="Bacteria"/>
</dbReference>
<keyword evidence="4" id="KW-1185">Reference proteome</keyword>
<feature type="transmembrane region" description="Helical" evidence="1">
    <location>
        <begin position="130"/>
        <end position="148"/>
    </location>
</feature>
<keyword evidence="1" id="KW-0812">Transmembrane</keyword>
<feature type="transmembrane region" description="Helical" evidence="1">
    <location>
        <begin position="87"/>
        <end position="110"/>
    </location>
</feature>
<keyword evidence="1" id="KW-0472">Membrane</keyword>
<feature type="transmembrane region" description="Helical" evidence="1">
    <location>
        <begin position="219"/>
        <end position="242"/>
    </location>
</feature>
<keyword evidence="1" id="KW-1133">Transmembrane helix</keyword>
<gene>
    <name evidence="3" type="ORF">HMPREF9460_00815</name>
</gene>
<name>A0A096DGN6_FLAPL</name>
<feature type="transmembrane region" description="Helical" evidence="1">
    <location>
        <begin position="12"/>
        <end position="32"/>
    </location>
</feature>
<organism evidence="3 4">
    <name type="scientific">Flavonifractor plautii 1_3_50AFAA</name>
    <dbReference type="NCBI Taxonomy" id="742738"/>
    <lineage>
        <taxon>Bacteria</taxon>
        <taxon>Bacillati</taxon>
        <taxon>Bacillota</taxon>
        <taxon>Clostridia</taxon>
        <taxon>Eubacteriales</taxon>
        <taxon>Oscillospiraceae</taxon>
        <taxon>Flavonifractor</taxon>
    </lineage>
</organism>
<feature type="domain" description="CAAX prenyl protease 2/Lysostaphin resistance protein A-like" evidence="2">
    <location>
        <begin position="131"/>
        <end position="216"/>
    </location>
</feature>
<dbReference type="Proteomes" id="UP000029585">
    <property type="component" value="Unassembled WGS sequence"/>
</dbReference>
<comment type="caution">
    <text evidence="3">The sequence shown here is derived from an EMBL/GenBank/DDBJ whole genome shotgun (WGS) entry which is preliminary data.</text>
</comment>
<feature type="transmembrane region" description="Helical" evidence="1">
    <location>
        <begin position="160"/>
        <end position="177"/>
    </location>
</feature>
<evidence type="ECO:0000256" key="1">
    <source>
        <dbReference type="SAM" id="Phobius"/>
    </source>
</evidence>
<reference evidence="3 4" key="1">
    <citation type="submission" date="2011-08" db="EMBL/GenBank/DDBJ databases">
        <title>The Genome Sequence of Clostridium orbiscindens 1_3_50AFAA.</title>
        <authorList>
            <consortium name="The Broad Institute Genome Sequencing Platform"/>
            <person name="Earl A."/>
            <person name="Ward D."/>
            <person name="Feldgarden M."/>
            <person name="Gevers D."/>
            <person name="Daigneault M."/>
            <person name="Strauss J."/>
            <person name="Allen-Vercoe E."/>
            <person name="Young S.K."/>
            <person name="Zeng Q."/>
            <person name="Gargeya S."/>
            <person name="Fitzgerald M."/>
            <person name="Haas B."/>
            <person name="Abouelleil A."/>
            <person name="Alvarado L."/>
            <person name="Arachchi H.M."/>
            <person name="Berlin A."/>
            <person name="Brown A."/>
            <person name="Chapman S.B."/>
            <person name="Chen Z."/>
            <person name="Dunbar C."/>
            <person name="Freedman E."/>
            <person name="Gearin G."/>
            <person name="Gellesch M."/>
            <person name="Goldberg J."/>
            <person name="Griggs A."/>
            <person name="Gujja S."/>
            <person name="Heiman D."/>
            <person name="Howarth C."/>
            <person name="Larson L."/>
            <person name="Lui A."/>
            <person name="MacDonald P.J.P."/>
            <person name="Montmayeur A."/>
            <person name="Murphy C."/>
            <person name="Neiman D."/>
            <person name="Pearson M."/>
            <person name="Priest M."/>
            <person name="Roberts A."/>
            <person name="Saif S."/>
            <person name="Shea T."/>
            <person name="Shenoy N."/>
            <person name="Sisk P."/>
            <person name="Stolte C."/>
            <person name="Sykes S."/>
            <person name="Wortman J."/>
            <person name="Nusbaum C."/>
            <person name="Birren B."/>
        </authorList>
    </citation>
    <scope>NUCLEOTIDE SEQUENCE [LARGE SCALE GENOMIC DNA]</scope>
    <source>
        <strain evidence="3 4">1_3_50AFAA</strain>
    </source>
</reference>
<feature type="transmembrane region" description="Helical" evidence="1">
    <location>
        <begin position="183"/>
        <end position="207"/>
    </location>
</feature>